<dbReference type="Pfam" id="PF01464">
    <property type="entry name" value="SLT"/>
    <property type="match status" value="1"/>
</dbReference>
<dbReference type="PANTHER" id="PTHR37423">
    <property type="entry name" value="SOLUBLE LYTIC MUREIN TRANSGLYCOSYLASE-RELATED"/>
    <property type="match status" value="1"/>
</dbReference>
<dbReference type="CDD" id="cd00118">
    <property type="entry name" value="LysM"/>
    <property type="match status" value="1"/>
</dbReference>
<evidence type="ECO:0000256" key="2">
    <source>
        <dbReference type="SAM" id="SignalP"/>
    </source>
</evidence>
<comment type="similarity">
    <text evidence="1">Belongs to the transglycosylase Slt family.</text>
</comment>
<protein>
    <submittedName>
        <fullName evidence="4">Membrane-bound lytic murein transglycosylase D</fullName>
    </submittedName>
</protein>
<dbReference type="PANTHER" id="PTHR37423:SF2">
    <property type="entry name" value="MEMBRANE-BOUND LYTIC MUREIN TRANSGLYCOSYLASE C"/>
    <property type="match status" value="1"/>
</dbReference>
<dbReference type="AlphaFoldDB" id="A0A4R1LW96"/>
<evidence type="ECO:0000313" key="4">
    <source>
        <dbReference type="EMBL" id="TCK83057.1"/>
    </source>
</evidence>
<proteinExistence type="inferred from homology"/>
<dbReference type="Gene3D" id="1.10.530.10">
    <property type="match status" value="1"/>
</dbReference>
<dbReference type="EMBL" id="SMGO01000002">
    <property type="protein sequence ID" value="TCK83057.1"/>
    <property type="molecule type" value="Genomic_DNA"/>
</dbReference>
<dbReference type="SUPFAM" id="SSF53955">
    <property type="entry name" value="Lysozyme-like"/>
    <property type="match status" value="1"/>
</dbReference>
<dbReference type="Gene3D" id="3.10.350.10">
    <property type="entry name" value="LysM domain"/>
    <property type="match status" value="1"/>
</dbReference>
<sequence>MLCKQILAIAASILLCMTTSLGLAKERTYDRDSIKTVILKRPAPLSRIDTISLSAHERELASSPIREIIKDQFSPLKKQMEEDHNADVEAYVNKYTNQAFRAHLSKMKGLAAYYFPIFEQIFGETGVPQAIKYLAIIESSLNPHAVSRVGATGPWQFMYTTAKGYGLKMNSYVDERKDPFEATYAAANYLKESFNIYGDWLLAIASYNCGPGNVNRAISRSGKANPTFWDIQRYLPAETRNYIPAFIAMAYVMENTDLYPVEANYTDMPTDIDVILVDKNLSLSSIAKVLEIEPEELYRLNPSYKRKIIQGDKLNPSRLIVPKVQSQEYAKLYSFLQGNSPATPAILEAQNQDVYIVKKGDTLDGITKRFKGSTVSSLKAMNNLRSNVIQPGMTLKVNQD</sequence>
<keyword evidence="5" id="KW-1185">Reference proteome</keyword>
<feature type="signal peptide" evidence="2">
    <location>
        <begin position="1"/>
        <end position="24"/>
    </location>
</feature>
<organism evidence="4 5">
    <name type="scientific">Albibacterium bauzanense</name>
    <dbReference type="NCBI Taxonomy" id="653929"/>
    <lineage>
        <taxon>Bacteria</taxon>
        <taxon>Pseudomonadati</taxon>
        <taxon>Bacteroidota</taxon>
        <taxon>Sphingobacteriia</taxon>
        <taxon>Sphingobacteriales</taxon>
        <taxon>Sphingobacteriaceae</taxon>
        <taxon>Albibacterium</taxon>
    </lineage>
</organism>
<feature type="domain" description="LysM" evidence="3">
    <location>
        <begin position="353"/>
        <end position="397"/>
    </location>
</feature>
<name>A0A4R1LW96_9SPHI</name>
<dbReference type="InterPro" id="IPR036779">
    <property type="entry name" value="LysM_dom_sf"/>
</dbReference>
<dbReference type="Pfam" id="PF01476">
    <property type="entry name" value="LysM"/>
    <property type="match status" value="1"/>
</dbReference>
<dbReference type="PROSITE" id="PS51782">
    <property type="entry name" value="LYSM"/>
    <property type="match status" value="1"/>
</dbReference>
<dbReference type="Proteomes" id="UP000294616">
    <property type="component" value="Unassembled WGS sequence"/>
</dbReference>
<evidence type="ECO:0000313" key="5">
    <source>
        <dbReference type="Proteomes" id="UP000294616"/>
    </source>
</evidence>
<dbReference type="CDD" id="cd16894">
    <property type="entry name" value="MltD-like"/>
    <property type="match status" value="1"/>
</dbReference>
<dbReference type="InterPro" id="IPR023346">
    <property type="entry name" value="Lysozyme-like_dom_sf"/>
</dbReference>
<dbReference type="InterPro" id="IPR018392">
    <property type="entry name" value="LysM"/>
</dbReference>
<dbReference type="OrthoDB" id="9815002at2"/>
<dbReference type="InterPro" id="IPR008258">
    <property type="entry name" value="Transglycosylase_SLT_dom_1"/>
</dbReference>
<comment type="caution">
    <text evidence="4">The sequence shown here is derived from an EMBL/GenBank/DDBJ whole genome shotgun (WGS) entry which is preliminary data.</text>
</comment>
<feature type="chain" id="PRO_5021003937" evidence="2">
    <location>
        <begin position="25"/>
        <end position="400"/>
    </location>
</feature>
<evidence type="ECO:0000256" key="1">
    <source>
        <dbReference type="ARBA" id="ARBA00007734"/>
    </source>
</evidence>
<dbReference type="SMART" id="SM00257">
    <property type="entry name" value="LysM"/>
    <property type="match status" value="1"/>
</dbReference>
<dbReference type="SUPFAM" id="SSF54106">
    <property type="entry name" value="LysM domain"/>
    <property type="match status" value="1"/>
</dbReference>
<accession>A0A4R1LW96</accession>
<evidence type="ECO:0000259" key="3">
    <source>
        <dbReference type="PROSITE" id="PS51782"/>
    </source>
</evidence>
<reference evidence="4 5" key="1">
    <citation type="submission" date="2019-03" db="EMBL/GenBank/DDBJ databases">
        <title>Genomic Encyclopedia of Archaeal and Bacterial Type Strains, Phase II (KMG-II): from individual species to whole genera.</title>
        <authorList>
            <person name="Goeker M."/>
        </authorList>
    </citation>
    <scope>NUCLEOTIDE SEQUENCE [LARGE SCALE GENOMIC DNA]</scope>
    <source>
        <strain evidence="4 5">DSM 22554</strain>
    </source>
</reference>
<gene>
    <name evidence="4" type="ORF">C8N28_1644</name>
</gene>
<keyword evidence="2" id="KW-0732">Signal</keyword>